<dbReference type="EMBL" id="JAAONZ010000001">
    <property type="protein sequence ID" value="NHO64358.1"/>
    <property type="molecule type" value="Genomic_DNA"/>
</dbReference>
<organism evidence="3 4">
    <name type="scientific">Pseudomaricurvus hydrocarbonicus</name>
    <dbReference type="NCBI Taxonomy" id="1470433"/>
    <lineage>
        <taxon>Bacteria</taxon>
        <taxon>Pseudomonadati</taxon>
        <taxon>Pseudomonadota</taxon>
        <taxon>Gammaproteobacteria</taxon>
        <taxon>Cellvibrionales</taxon>
        <taxon>Cellvibrionaceae</taxon>
        <taxon>Pseudomaricurvus</taxon>
    </lineage>
</organism>
<dbReference type="AlphaFoldDB" id="A0A9E5MLE6"/>
<dbReference type="PANTHER" id="PTHR38036:SF1">
    <property type="entry name" value="UPF0250 PROTEIN YBED"/>
    <property type="match status" value="1"/>
</dbReference>
<dbReference type="SUPFAM" id="SSF117991">
    <property type="entry name" value="YbeD/HP0495-like"/>
    <property type="match status" value="1"/>
</dbReference>
<protein>
    <recommendedName>
        <fullName evidence="2">UPF0250 protein G8770_02195</fullName>
    </recommendedName>
</protein>
<dbReference type="InterPro" id="IPR007454">
    <property type="entry name" value="UPF0250_YbeD-like"/>
</dbReference>
<accession>A0A9E5MLE6</accession>
<proteinExistence type="inferred from homology"/>
<dbReference type="GO" id="GO:0005829">
    <property type="term" value="C:cytosol"/>
    <property type="evidence" value="ECO:0007669"/>
    <property type="project" value="TreeGrafter"/>
</dbReference>
<evidence type="ECO:0000256" key="2">
    <source>
        <dbReference type="HAMAP-Rule" id="MF_00659"/>
    </source>
</evidence>
<evidence type="ECO:0000256" key="1">
    <source>
        <dbReference type="ARBA" id="ARBA00008460"/>
    </source>
</evidence>
<dbReference type="Gene3D" id="3.30.70.260">
    <property type="match status" value="1"/>
</dbReference>
<dbReference type="Proteomes" id="UP000787472">
    <property type="component" value="Unassembled WGS sequence"/>
</dbReference>
<comment type="similarity">
    <text evidence="1 2">Belongs to the UPF0250 family.</text>
</comment>
<keyword evidence="4" id="KW-1185">Reference proteome</keyword>
<sequence>MTDPKTHSGQEPPKIEFPCEDYPVKVMGEAGAEYHEFAVEIMERHAPGLDRTRITVRDSRNGTFQSITFFITATGIDQLQALHEELKSSSKTKMVL</sequence>
<evidence type="ECO:0000313" key="3">
    <source>
        <dbReference type="EMBL" id="NHO64358.1"/>
    </source>
</evidence>
<dbReference type="Pfam" id="PF04359">
    <property type="entry name" value="DUF493"/>
    <property type="match status" value="1"/>
</dbReference>
<dbReference type="PANTHER" id="PTHR38036">
    <property type="entry name" value="UPF0250 PROTEIN YBED"/>
    <property type="match status" value="1"/>
</dbReference>
<dbReference type="InterPro" id="IPR027471">
    <property type="entry name" value="YbeD-like_sf"/>
</dbReference>
<dbReference type="RefSeq" id="WP_167181284.1">
    <property type="nucleotide sequence ID" value="NZ_JAAONZ010000001.1"/>
</dbReference>
<gene>
    <name evidence="3" type="ORF">G8770_02195</name>
</gene>
<comment type="caution">
    <text evidence="3">The sequence shown here is derived from an EMBL/GenBank/DDBJ whole genome shotgun (WGS) entry which is preliminary data.</text>
</comment>
<evidence type="ECO:0000313" key="4">
    <source>
        <dbReference type="Proteomes" id="UP000787472"/>
    </source>
</evidence>
<dbReference type="HAMAP" id="MF_00659">
    <property type="entry name" value="UPF0250"/>
    <property type="match status" value="1"/>
</dbReference>
<name>A0A9E5MLE6_9GAMM</name>
<reference evidence="3" key="1">
    <citation type="submission" date="2020-03" db="EMBL/GenBank/DDBJ databases">
        <authorList>
            <person name="Guo F."/>
        </authorList>
    </citation>
    <scope>NUCLEOTIDE SEQUENCE</scope>
    <source>
        <strain evidence="3">JCM 30134</strain>
    </source>
</reference>